<dbReference type="GO" id="GO:1901982">
    <property type="term" value="F:maltose binding"/>
    <property type="evidence" value="ECO:0007669"/>
    <property type="project" value="TreeGrafter"/>
</dbReference>
<evidence type="ECO:0000256" key="1">
    <source>
        <dbReference type="ARBA" id="ARBA00008520"/>
    </source>
</evidence>
<dbReference type="PANTHER" id="PTHR30061:SF50">
    <property type="entry name" value="MALTOSE_MALTODEXTRIN-BINDING PERIPLASMIC PROTEIN"/>
    <property type="match status" value="1"/>
</dbReference>
<proteinExistence type="inferred from homology"/>
<dbReference type="AlphaFoldDB" id="A0AAW9IYV8"/>
<evidence type="ECO:0000256" key="3">
    <source>
        <dbReference type="ARBA" id="ARBA00022729"/>
    </source>
</evidence>
<comment type="caution">
    <text evidence="4">The sequence shown here is derived from an EMBL/GenBank/DDBJ whole genome shotgun (WGS) entry which is preliminary data.</text>
</comment>
<evidence type="ECO:0000256" key="2">
    <source>
        <dbReference type="ARBA" id="ARBA00022448"/>
    </source>
</evidence>
<reference evidence="4" key="1">
    <citation type="submission" date="2019-11" db="EMBL/GenBank/DDBJ databases">
        <title>Characterization of Clostridium perfringens isolates from swine manure treated agricultural soils.</title>
        <authorList>
            <person name="Wushke S.T."/>
        </authorList>
    </citation>
    <scope>NUCLEOTIDE SEQUENCE</scope>
    <source>
        <strain evidence="4">X15</strain>
    </source>
</reference>
<protein>
    <submittedName>
        <fullName evidence="4">Extracellular solute-binding protein</fullName>
    </submittedName>
</protein>
<dbReference type="GO" id="GO:0042956">
    <property type="term" value="P:maltodextrin transmembrane transport"/>
    <property type="evidence" value="ECO:0007669"/>
    <property type="project" value="TreeGrafter"/>
</dbReference>
<sequence>MFYISGSWDIAQMVDAGINLGVAEVPSIGGKPYKSFLGVQTGFVTAKSSKKEAAWKLMEYLSKNMAEDYFKAGKRIPVRQSVIDSGLTAEDPYFQGFLDQSKNAVPMPNIIEMQAVWGSTGSISRVIKG</sequence>
<dbReference type="SUPFAM" id="SSF53850">
    <property type="entry name" value="Periplasmic binding protein-like II"/>
    <property type="match status" value="1"/>
</dbReference>
<keyword evidence="2" id="KW-0813">Transport</keyword>
<dbReference type="EMBL" id="WNVG01001566">
    <property type="protein sequence ID" value="MDZ5035368.1"/>
    <property type="molecule type" value="Genomic_DNA"/>
</dbReference>
<name>A0AAW9IYV8_CLOPF</name>
<comment type="similarity">
    <text evidence="1">Belongs to the bacterial solute-binding protein 1 family.</text>
</comment>
<feature type="non-terminal residue" evidence="4">
    <location>
        <position position="129"/>
    </location>
</feature>
<dbReference type="InterPro" id="IPR006059">
    <property type="entry name" value="SBP"/>
</dbReference>
<evidence type="ECO:0000313" key="5">
    <source>
        <dbReference type="Proteomes" id="UP001289066"/>
    </source>
</evidence>
<keyword evidence="3" id="KW-0732">Signal</keyword>
<dbReference type="Pfam" id="PF13416">
    <property type="entry name" value="SBP_bac_8"/>
    <property type="match status" value="1"/>
</dbReference>
<evidence type="ECO:0000313" key="4">
    <source>
        <dbReference type="EMBL" id="MDZ5035368.1"/>
    </source>
</evidence>
<dbReference type="Proteomes" id="UP001289066">
    <property type="component" value="Unassembled WGS sequence"/>
</dbReference>
<dbReference type="GO" id="GO:0015768">
    <property type="term" value="P:maltose transport"/>
    <property type="evidence" value="ECO:0007669"/>
    <property type="project" value="TreeGrafter"/>
</dbReference>
<dbReference type="PANTHER" id="PTHR30061">
    <property type="entry name" value="MALTOSE-BINDING PERIPLASMIC PROTEIN"/>
    <property type="match status" value="1"/>
</dbReference>
<dbReference type="GO" id="GO:0055052">
    <property type="term" value="C:ATP-binding cassette (ABC) transporter complex, substrate-binding subunit-containing"/>
    <property type="evidence" value="ECO:0007669"/>
    <property type="project" value="TreeGrafter"/>
</dbReference>
<organism evidence="4 5">
    <name type="scientific">Clostridium perfringens</name>
    <dbReference type="NCBI Taxonomy" id="1502"/>
    <lineage>
        <taxon>Bacteria</taxon>
        <taxon>Bacillati</taxon>
        <taxon>Bacillota</taxon>
        <taxon>Clostridia</taxon>
        <taxon>Eubacteriales</taxon>
        <taxon>Clostridiaceae</taxon>
        <taxon>Clostridium</taxon>
    </lineage>
</organism>
<accession>A0AAW9IYV8</accession>
<gene>
    <name evidence="4" type="ORF">GNF81_22055</name>
</gene>
<dbReference type="Gene3D" id="3.40.190.10">
    <property type="entry name" value="Periplasmic binding protein-like II"/>
    <property type="match status" value="2"/>
</dbReference>